<feature type="region of interest" description="Disordered" evidence="1">
    <location>
        <begin position="74"/>
        <end position="137"/>
    </location>
</feature>
<feature type="compositionally biased region" description="Basic residues" evidence="1">
    <location>
        <begin position="93"/>
        <end position="104"/>
    </location>
</feature>
<accession>A0A0A9DLZ1</accession>
<dbReference type="AlphaFoldDB" id="A0A0A9DLZ1"/>
<sequence length="137" mass="15765">MARAEAFWRLYTDMYPVKNDRFQKAVSGYTSFRCLSNPRRNHHTVTPTCLRVMWPYCIPSLPSLRGRAPVHAERQRRGAIVAVPRGAEGLLPRPRRRRRHRRRPQPTSPPGKGWWDRNGADESPEGVAPTIPTTGER</sequence>
<dbReference type="EMBL" id="GBRH01211245">
    <property type="protein sequence ID" value="JAD86650.1"/>
    <property type="molecule type" value="Transcribed_RNA"/>
</dbReference>
<reference evidence="2" key="2">
    <citation type="journal article" date="2015" name="Data Brief">
        <title>Shoot transcriptome of the giant reed, Arundo donax.</title>
        <authorList>
            <person name="Barrero R.A."/>
            <person name="Guerrero F.D."/>
            <person name="Moolhuijzen P."/>
            <person name="Goolsby J.A."/>
            <person name="Tidwell J."/>
            <person name="Bellgard S.E."/>
            <person name="Bellgard M.I."/>
        </authorList>
    </citation>
    <scope>NUCLEOTIDE SEQUENCE</scope>
    <source>
        <tissue evidence="2">Shoot tissue taken approximately 20 cm above the soil surface</tissue>
    </source>
</reference>
<evidence type="ECO:0000313" key="2">
    <source>
        <dbReference type="EMBL" id="JAD86650.1"/>
    </source>
</evidence>
<name>A0A0A9DLZ1_ARUDO</name>
<proteinExistence type="predicted"/>
<organism evidence="2">
    <name type="scientific">Arundo donax</name>
    <name type="common">Giant reed</name>
    <name type="synonym">Donax arundinaceus</name>
    <dbReference type="NCBI Taxonomy" id="35708"/>
    <lineage>
        <taxon>Eukaryota</taxon>
        <taxon>Viridiplantae</taxon>
        <taxon>Streptophyta</taxon>
        <taxon>Embryophyta</taxon>
        <taxon>Tracheophyta</taxon>
        <taxon>Spermatophyta</taxon>
        <taxon>Magnoliopsida</taxon>
        <taxon>Liliopsida</taxon>
        <taxon>Poales</taxon>
        <taxon>Poaceae</taxon>
        <taxon>PACMAD clade</taxon>
        <taxon>Arundinoideae</taxon>
        <taxon>Arundineae</taxon>
        <taxon>Arundo</taxon>
    </lineage>
</organism>
<protein>
    <submittedName>
        <fullName evidence="2">Uncharacterized protein</fullName>
    </submittedName>
</protein>
<evidence type="ECO:0000256" key="1">
    <source>
        <dbReference type="SAM" id="MobiDB-lite"/>
    </source>
</evidence>
<reference evidence="2" key="1">
    <citation type="submission" date="2014-09" db="EMBL/GenBank/DDBJ databases">
        <authorList>
            <person name="Magalhaes I.L.F."/>
            <person name="Oliveira U."/>
            <person name="Santos F.R."/>
            <person name="Vidigal T.H.D.A."/>
            <person name="Brescovit A.D."/>
            <person name="Santos A.J."/>
        </authorList>
    </citation>
    <scope>NUCLEOTIDE SEQUENCE</scope>
    <source>
        <tissue evidence="2">Shoot tissue taken approximately 20 cm above the soil surface</tissue>
    </source>
</reference>